<comment type="caution">
    <text evidence="1">The sequence shown here is derived from an EMBL/GenBank/DDBJ whole genome shotgun (WGS) entry which is preliminary data.</text>
</comment>
<dbReference type="NCBIfam" id="NF047376">
    <property type="entry name" value="TAA_AbiEi"/>
    <property type="match status" value="1"/>
</dbReference>
<dbReference type="RefSeq" id="WP_095617874.1">
    <property type="nucleotide sequence ID" value="NZ_NSKD01000005.1"/>
</dbReference>
<name>A0A2A2F509_9GAMM</name>
<organism evidence="1 2">
    <name type="scientific">Halovibrio salipaludis</name>
    <dbReference type="NCBI Taxonomy" id="2032626"/>
    <lineage>
        <taxon>Bacteria</taxon>
        <taxon>Pseudomonadati</taxon>
        <taxon>Pseudomonadota</taxon>
        <taxon>Gammaproteobacteria</taxon>
        <taxon>Oceanospirillales</taxon>
        <taxon>Halomonadaceae</taxon>
        <taxon>Halovibrio</taxon>
    </lineage>
</organism>
<evidence type="ECO:0008006" key="3">
    <source>
        <dbReference type="Google" id="ProtNLM"/>
    </source>
</evidence>
<dbReference type="EMBL" id="NSKD01000005">
    <property type="protein sequence ID" value="PAU79804.1"/>
    <property type="molecule type" value="Genomic_DNA"/>
</dbReference>
<sequence>MKQSDAIRRLNEYDRKGRYVFTAGDMGRVFHEDTPRGRQATLARLVASGILERPAKGVYLYGMSKNKGPDTVELIARALRRGEYSYISLESALSEYGIISQIPINRISLMTTGRKGEYSTPYGVIEFTHTKRRPAQILSGVQDRNRPLKIATVQTALRDLKRVGRNTHLVDEDALNEYR</sequence>
<protein>
    <recommendedName>
        <fullName evidence="3">Transcriptional regulator, AbiEi antitoxin, Type IV TA system</fullName>
    </recommendedName>
</protein>
<reference evidence="1 2" key="1">
    <citation type="submission" date="2017-08" db="EMBL/GenBank/DDBJ databases">
        <title>Halovibrio sewagensis sp. nov., isolated from wastewater of high salinity.</title>
        <authorList>
            <person name="Dong X."/>
            <person name="Zhang G."/>
        </authorList>
    </citation>
    <scope>NUCLEOTIDE SEQUENCE [LARGE SCALE GENOMIC DNA]</scope>
    <source>
        <strain evidence="1 2">YL5-2</strain>
    </source>
</reference>
<keyword evidence="2" id="KW-1185">Reference proteome</keyword>
<accession>A0A2A2F509</accession>
<dbReference type="AlphaFoldDB" id="A0A2A2F509"/>
<dbReference type="InterPro" id="IPR059220">
    <property type="entry name" value="AbiEi"/>
</dbReference>
<proteinExistence type="predicted"/>
<evidence type="ECO:0000313" key="2">
    <source>
        <dbReference type="Proteomes" id="UP000218896"/>
    </source>
</evidence>
<evidence type="ECO:0000313" key="1">
    <source>
        <dbReference type="EMBL" id="PAU79804.1"/>
    </source>
</evidence>
<gene>
    <name evidence="1" type="ORF">CK501_11420</name>
</gene>
<dbReference type="OrthoDB" id="3235173at2"/>
<dbReference type="Proteomes" id="UP000218896">
    <property type="component" value="Unassembled WGS sequence"/>
</dbReference>